<evidence type="ECO:0000313" key="2">
    <source>
        <dbReference type="Proteomes" id="UP000784294"/>
    </source>
</evidence>
<sequence>MVFCSDDVRHMANEKSARIHRVRRAERRVPISTNLQRQLQGNPLQSPVEPTYEFLPLASSNEMKAIPR</sequence>
<evidence type="ECO:0000313" key="1">
    <source>
        <dbReference type="EMBL" id="VEL18635.1"/>
    </source>
</evidence>
<keyword evidence="2" id="KW-1185">Reference proteome</keyword>
<reference evidence="1" key="1">
    <citation type="submission" date="2018-11" db="EMBL/GenBank/DDBJ databases">
        <authorList>
            <consortium name="Pathogen Informatics"/>
        </authorList>
    </citation>
    <scope>NUCLEOTIDE SEQUENCE</scope>
</reference>
<name>A0A3S4ZSF0_9PLAT</name>
<accession>A0A3S4ZSF0</accession>
<organism evidence="1 2">
    <name type="scientific">Protopolystoma xenopodis</name>
    <dbReference type="NCBI Taxonomy" id="117903"/>
    <lineage>
        <taxon>Eukaryota</taxon>
        <taxon>Metazoa</taxon>
        <taxon>Spiralia</taxon>
        <taxon>Lophotrochozoa</taxon>
        <taxon>Platyhelminthes</taxon>
        <taxon>Monogenea</taxon>
        <taxon>Polyopisthocotylea</taxon>
        <taxon>Polystomatidea</taxon>
        <taxon>Polystomatidae</taxon>
        <taxon>Protopolystoma</taxon>
    </lineage>
</organism>
<proteinExistence type="predicted"/>
<gene>
    <name evidence="1" type="ORF">PXEA_LOCUS12075</name>
</gene>
<dbReference type="Proteomes" id="UP000784294">
    <property type="component" value="Unassembled WGS sequence"/>
</dbReference>
<protein>
    <submittedName>
        <fullName evidence="1">Uncharacterized protein</fullName>
    </submittedName>
</protein>
<dbReference type="EMBL" id="CAAALY010037877">
    <property type="protein sequence ID" value="VEL18635.1"/>
    <property type="molecule type" value="Genomic_DNA"/>
</dbReference>
<comment type="caution">
    <text evidence="1">The sequence shown here is derived from an EMBL/GenBank/DDBJ whole genome shotgun (WGS) entry which is preliminary data.</text>
</comment>
<dbReference type="AlphaFoldDB" id="A0A3S4ZSF0"/>